<dbReference type="InterPro" id="IPR050584">
    <property type="entry name" value="Cholesterol_7-desaturase"/>
</dbReference>
<dbReference type="SUPFAM" id="SSF55961">
    <property type="entry name" value="Bet v1-like"/>
    <property type="match status" value="1"/>
</dbReference>
<dbReference type="RefSeq" id="WP_188771043.1">
    <property type="nucleotide sequence ID" value="NZ_BMHK01000011.1"/>
</dbReference>
<keyword evidence="4" id="KW-0408">Iron</keyword>
<reference evidence="7" key="2">
    <citation type="submission" date="2020-09" db="EMBL/GenBank/DDBJ databases">
        <authorList>
            <person name="Sun Q."/>
            <person name="Zhou Y."/>
        </authorList>
    </citation>
    <scope>NUCLEOTIDE SEQUENCE</scope>
    <source>
        <strain evidence="7">CGMCC 1.15095</strain>
    </source>
</reference>
<dbReference type="Pfam" id="PF00355">
    <property type="entry name" value="Rieske"/>
    <property type="match status" value="1"/>
</dbReference>
<comment type="caution">
    <text evidence="7">The sequence shown here is derived from an EMBL/GenBank/DDBJ whole genome shotgun (WGS) entry which is preliminary data.</text>
</comment>
<sequence>MTLPKAEVVRAARRASSGMADRDTPFIFDEWYVAAFSDDVGRALLPRKLLGKNVLLYRTAGGEVVALDDRCAHRSYPLSDGTLEGDTVVCGYHGFRYDAKGDCIEVPAMAKCPRSIGVKRYALVERGPLLWVWMGNAEAADPALIPDTSYHTSPEWACSKEYLHLPGNYVSLHENLLDLTHLSYIHAKSFGSPEYARAPYTTELGYGRFTVRREVIPTVLPPVWADPMGLTGVTTAARIAVSAFESPGLHRVTTSFYDSAVPEGERVVGTICTSHIPTPETRTSTHYHIVHGRNFALDDTVATQVMHDRLFTAFREDVDALTKVEVVLEETAPEDFYEISVPTDGPSVAMRRYLLQRADAEAQARAES</sequence>
<accession>A0A916TSL2</accession>
<evidence type="ECO:0000313" key="7">
    <source>
        <dbReference type="EMBL" id="GGC01397.1"/>
    </source>
</evidence>
<protein>
    <submittedName>
        <fullName evidence="7">(2Fe-2S)-binding protein</fullName>
    </submittedName>
</protein>
<name>A0A916TSL2_9SPHN</name>
<dbReference type="PANTHER" id="PTHR21266:SF60">
    <property type="entry name" value="3-KETOSTEROID-9-ALPHA-MONOOXYGENASE, OXYGENASE COMPONENT"/>
    <property type="match status" value="1"/>
</dbReference>
<dbReference type="PANTHER" id="PTHR21266">
    <property type="entry name" value="IRON-SULFUR DOMAIN CONTAINING PROTEIN"/>
    <property type="match status" value="1"/>
</dbReference>
<dbReference type="GO" id="GO:0046872">
    <property type="term" value="F:metal ion binding"/>
    <property type="evidence" value="ECO:0007669"/>
    <property type="project" value="UniProtKB-KW"/>
</dbReference>
<evidence type="ECO:0000259" key="6">
    <source>
        <dbReference type="PROSITE" id="PS51296"/>
    </source>
</evidence>
<evidence type="ECO:0000256" key="3">
    <source>
        <dbReference type="ARBA" id="ARBA00023002"/>
    </source>
</evidence>
<dbReference type="Proteomes" id="UP000608154">
    <property type="component" value="Unassembled WGS sequence"/>
</dbReference>
<organism evidence="7 8">
    <name type="scientific">Novosphingobium endophyticum</name>
    <dbReference type="NCBI Taxonomy" id="1955250"/>
    <lineage>
        <taxon>Bacteria</taxon>
        <taxon>Pseudomonadati</taxon>
        <taxon>Pseudomonadota</taxon>
        <taxon>Alphaproteobacteria</taxon>
        <taxon>Sphingomonadales</taxon>
        <taxon>Sphingomonadaceae</taxon>
        <taxon>Novosphingobium</taxon>
    </lineage>
</organism>
<dbReference type="AlphaFoldDB" id="A0A916TSL2"/>
<dbReference type="Pfam" id="PF19112">
    <property type="entry name" value="VanA_C"/>
    <property type="match status" value="1"/>
</dbReference>
<keyword evidence="1" id="KW-0001">2Fe-2S</keyword>
<keyword evidence="3" id="KW-0560">Oxidoreductase</keyword>
<evidence type="ECO:0000256" key="1">
    <source>
        <dbReference type="ARBA" id="ARBA00022714"/>
    </source>
</evidence>
<keyword evidence="5" id="KW-0411">Iron-sulfur</keyword>
<evidence type="ECO:0000313" key="8">
    <source>
        <dbReference type="Proteomes" id="UP000608154"/>
    </source>
</evidence>
<dbReference type="Gene3D" id="3.90.380.10">
    <property type="entry name" value="Naphthalene 1,2-dioxygenase Alpha Subunit, Chain A, domain 1"/>
    <property type="match status" value="1"/>
</dbReference>
<dbReference type="EMBL" id="BMHK01000011">
    <property type="protein sequence ID" value="GGC01397.1"/>
    <property type="molecule type" value="Genomic_DNA"/>
</dbReference>
<dbReference type="InterPro" id="IPR036922">
    <property type="entry name" value="Rieske_2Fe-2S_sf"/>
</dbReference>
<keyword evidence="8" id="KW-1185">Reference proteome</keyword>
<reference evidence="7" key="1">
    <citation type="journal article" date="2014" name="Int. J. Syst. Evol. Microbiol.">
        <title>Complete genome sequence of Corynebacterium casei LMG S-19264T (=DSM 44701T), isolated from a smear-ripened cheese.</title>
        <authorList>
            <consortium name="US DOE Joint Genome Institute (JGI-PGF)"/>
            <person name="Walter F."/>
            <person name="Albersmeier A."/>
            <person name="Kalinowski J."/>
            <person name="Ruckert C."/>
        </authorList>
    </citation>
    <scope>NUCLEOTIDE SEQUENCE</scope>
    <source>
        <strain evidence="7">CGMCC 1.15095</strain>
    </source>
</reference>
<dbReference type="Gene3D" id="2.102.10.10">
    <property type="entry name" value="Rieske [2Fe-2S] iron-sulphur domain"/>
    <property type="match status" value="1"/>
</dbReference>
<feature type="domain" description="Rieske" evidence="6">
    <location>
        <begin position="31"/>
        <end position="132"/>
    </location>
</feature>
<dbReference type="SUPFAM" id="SSF50022">
    <property type="entry name" value="ISP domain"/>
    <property type="match status" value="1"/>
</dbReference>
<evidence type="ECO:0000256" key="2">
    <source>
        <dbReference type="ARBA" id="ARBA00022723"/>
    </source>
</evidence>
<dbReference type="PROSITE" id="PS51296">
    <property type="entry name" value="RIESKE"/>
    <property type="match status" value="1"/>
</dbReference>
<dbReference type="InterPro" id="IPR017941">
    <property type="entry name" value="Rieske_2Fe-2S"/>
</dbReference>
<evidence type="ECO:0000256" key="4">
    <source>
        <dbReference type="ARBA" id="ARBA00023004"/>
    </source>
</evidence>
<proteinExistence type="predicted"/>
<evidence type="ECO:0000256" key="5">
    <source>
        <dbReference type="ARBA" id="ARBA00023014"/>
    </source>
</evidence>
<dbReference type="InterPro" id="IPR044043">
    <property type="entry name" value="VanA_C_cat"/>
</dbReference>
<gene>
    <name evidence="7" type="primary">vanA</name>
    <name evidence="7" type="ORF">GCM10011494_19970</name>
</gene>
<dbReference type="GO" id="GO:0051537">
    <property type="term" value="F:2 iron, 2 sulfur cluster binding"/>
    <property type="evidence" value="ECO:0007669"/>
    <property type="project" value="UniProtKB-KW"/>
</dbReference>
<dbReference type="GO" id="GO:0016491">
    <property type="term" value="F:oxidoreductase activity"/>
    <property type="evidence" value="ECO:0007669"/>
    <property type="project" value="UniProtKB-KW"/>
</dbReference>
<keyword evidence="2" id="KW-0479">Metal-binding</keyword>